<sequence length="374" mass="42031">MSKVTNGLPYKSFEDVFMVENQIPLVILVELLNALHLELNSDIDSSNLSSLLVKFCETRSPIKISTQETQLDLDVCNMFHLLDCMYHLIINYKLPPKNPFLRTNLNFLMDVHLEDVENVVQIAGGLFPGANAILQPIKLILKLPWDKISNLVTKMLGENDTMMEISIPSVSKLSKIGKIEFSSTPGGIHDIKFDEGNLMFFLPVLELKSDSEVILRNLVAYEELMFKKETFTNIDFTDYLDLMCGIVDGVKDVKILREKNVIEGDLSDDEIVKLLNGVTKSSVKNDGKTSELQKTISKVNNYYGNIPRVKAFNFIKKLFLATWKILAIVLSVMSLVLMVVAGVCEVYDCKGQFGLGNALFMFGYATGNNELTDF</sequence>
<dbReference type="EMBL" id="BKCJ010124351">
    <property type="protein sequence ID" value="GEX69889.1"/>
    <property type="molecule type" value="Genomic_DNA"/>
</dbReference>
<evidence type="ECO:0000313" key="2">
    <source>
        <dbReference type="EMBL" id="GEX69889.1"/>
    </source>
</evidence>
<organism evidence="2">
    <name type="scientific">Tanacetum cinerariifolium</name>
    <name type="common">Dalmatian daisy</name>
    <name type="synonym">Chrysanthemum cinerariifolium</name>
    <dbReference type="NCBI Taxonomy" id="118510"/>
    <lineage>
        <taxon>Eukaryota</taxon>
        <taxon>Viridiplantae</taxon>
        <taxon>Streptophyta</taxon>
        <taxon>Embryophyta</taxon>
        <taxon>Tracheophyta</taxon>
        <taxon>Spermatophyta</taxon>
        <taxon>Magnoliopsida</taxon>
        <taxon>eudicotyledons</taxon>
        <taxon>Gunneridae</taxon>
        <taxon>Pentapetalae</taxon>
        <taxon>asterids</taxon>
        <taxon>campanulids</taxon>
        <taxon>Asterales</taxon>
        <taxon>Asteraceae</taxon>
        <taxon>Asteroideae</taxon>
        <taxon>Anthemideae</taxon>
        <taxon>Anthemidinae</taxon>
        <taxon>Tanacetum</taxon>
    </lineage>
</organism>
<reference evidence="2" key="1">
    <citation type="journal article" date="2019" name="Sci. Rep.">
        <title>Draft genome of Tanacetum cinerariifolium, the natural source of mosquito coil.</title>
        <authorList>
            <person name="Yamashiro T."/>
            <person name="Shiraishi A."/>
            <person name="Satake H."/>
            <person name="Nakayama K."/>
        </authorList>
    </citation>
    <scope>NUCLEOTIDE SEQUENCE</scope>
</reference>
<dbReference type="PANTHER" id="PTHR31549">
    <property type="entry name" value="PROTEIN, PUTATIVE (DUF247)-RELATED-RELATED"/>
    <property type="match status" value="1"/>
</dbReference>
<keyword evidence="1" id="KW-0812">Transmembrane</keyword>
<feature type="transmembrane region" description="Helical" evidence="1">
    <location>
        <begin position="318"/>
        <end position="343"/>
    </location>
</feature>
<evidence type="ECO:0000256" key="1">
    <source>
        <dbReference type="SAM" id="Phobius"/>
    </source>
</evidence>
<comment type="caution">
    <text evidence="2">The sequence shown here is derived from an EMBL/GenBank/DDBJ whole genome shotgun (WGS) entry which is preliminary data.</text>
</comment>
<accession>A0A699H9M1</accession>
<keyword evidence="1" id="KW-1133">Transmembrane helix</keyword>
<dbReference type="AlphaFoldDB" id="A0A699H9M1"/>
<name>A0A699H9M1_TANCI</name>
<dbReference type="PANTHER" id="PTHR31549:SF289">
    <property type="match status" value="1"/>
</dbReference>
<keyword evidence="1" id="KW-0472">Membrane</keyword>
<proteinExistence type="predicted"/>
<protein>
    <submittedName>
        <fullName evidence="2">Putative UPF0481 protein At3g02645</fullName>
    </submittedName>
</protein>
<dbReference type="Pfam" id="PF03140">
    <property type="entry name" value="DUF247"/>
    <property type="match status" value="1"/>
</dbReference>
<dbReference type="InterPro" id="IPR004158">
    <property type="entry name" value="DUF247_pln"/>
</dbReference>
<gene>
    <name evidence="2" type="ORF">Tci_341864</name>
</gene>